<gene>
    <name evidence="2" type="ORF">SAMN04487949_1429</name>
</gene>
<dbReference type="InterPro" id="IPR036465">
    <property type="entry name" value="vWFA_dom_sf"/>
</dbReference>
<protein>
    <submittedName>
        <fullName evidence="2">SipW-cognate class signal peptide</fullName>
    </submittedName>
</protein>
<dbReference type="PANTHER" id="PTHR24020">
    <property type="entry name" value="COLLAGEN ALPHA"/>
    <property type="match status" value="1"/>
</dbReference>
<dbReference type="InterPro" id="IPR006311">
    <property type="entry name" value="TAT_signal"/>
</dbReference>
<dbReference type="PROSITE" id="PS50234">
    <property type="entry name" value="VWFA"/>
    <property type="match status" value="1"/>
</dbReference>
<accession>A0A1G9SN51</accession>
<sequence>MTNDNQFRISRRKVLGGLGTIGVASAGAGLGTTAFFSDTESVSGWLQAGRVDLLLDYRTTYMPWLDLSIEGERERVIGEMMTRNAVPLPDDDMTYVIGQAPDVRDMDGGVLSRQRWGDVFRDPAFNARVCEDGFQENDLPEGVRLPTNGEPSLGTTDFVDGDEEVFVDLIDVKPKDEGETTFSLHLCGNPSYLDMRPILDESLENMRYEPETTAGDTSPSVGELAEYLHVSLWYDVDCDNFKDGGEDACADVAIILDKSGSMDNDTGSDATSVKWNSALDGVSTLANELEASSGDIQFSLITYDNIADRNTDLGENAAAVQTELDSLSSGGTTDIADSINVAREELTGVDIVTDNDVSPSGNDRDDCDKIVVLLTNGNPNDGADAEDAADAAKADGIEFYTIAYGSDANQDILESIASSPDNAFISGLDDFDDIIEVFSEIGQAIVGEICLYEGSFQGLIDLADENDGTIPLSALTLEENCVLPDARECFDPGVYCYGLKWQLPCEVEDFEALTSCRVETDGGFGSLADEIAARRGIDVEDIDVNVTQTDSIHFSVAFDAEQCRHNTPVGTTSGEGFVNVEENYAQVTGQSRGRFGGANTWEVAVGSAIPGSFQEADYAWVSGATVPWMYEYDGSGGATFTLDGVVVSDTVGTPTGRIGIQTKADEATIDVENVMLSIDGMPVNLDSTSVTASNDDGAYGGSNRNLQYLNIDTTGAMASMPFVLKGDVTVTLQNDYDASAEEGVAFDVVVE</sequence>
<dbReference type="NCBIfam" id="NF041928">
    <property type="entry name" value="choice_anch_W"/>
    <property type="match status" value="1"/>
</dbReference>
<dbReference type="OrthoDB" id="222305at2157"/>
<name>A0A1G9SN51_9EURY</name>
<reference evidence="3" key="1">
    <citation type="submission" date="2016-10" db="EMBL/GenBank/DDBJ databases">
        <authorList>
            <person name="Varghese N."/>
            <person name="Submissions S."/>
        </authorList>
    </citation>
    <scope>NUCLEOTIDE SEQUENCE [LARGE SCALE GENOMIC DNA]</scope>
    <source>
        <strain evidence="3">CGMCC 1.10119</strain>
    </source>
</reference>
<dbReference type="STRING" id="660521.SAMN04487949_1429"/>
<evidence type="ECO:0000313" key="2">
    <source>
        <dbReference type="EMBL" id="SDM36852.1"/>
    </source>
</evidence>
<organism evidence="2 3">
    <name type="scientific">Halogranum gelatinilyticum</name>
    <dbReference type="NCBI Taxonomy" id="660521"/>
    <lineage>
        <taxon>Archaea</taxon>
        <taxon>Methanobacteriati</taxon>
        <taxon>Methanobacteriota</taxon>
        <taxon>Stenosarchaea group</taxon>
        <taxon>Halobacteria</taxon>
        <taxon>Halobacteriales</taxon>
        <taxon>Haloferacaceae</taxon>
    </lineage>
</organism>
<feature type="domain" description="VWFA" evidence="1">
    <location>
        <begin position="251"/>
        <end position="441"/>
    </location>
</feature>
<dbReference type="Gene3D" id="3.40.50.410">
    <property type="entry name" value="von Willebrand factor, type A domain"/>
    <property type="match status" value="1"/>
</dbReference>
<keyword evidence="3" id="KW-1185">Reference proteome</keyword>
<dbReference type="EMBL" id="FNHL01000002">
    <property type="protein sequence ID" value="SDM36852.1"/>
    <property type="molecule type" value="Genomic_DNA"/>
</dbReference>
<evidence type="ECO:0000313" key="3">
    <source>
        <dbReference type="Proteomes" id="UP000199451"/>
    </source>
</evidence>
<dbReference type="Pfam" id="PF00092">
    <property type="entry name" value="VWA"/>
    <property type="match status" value="1"/>
</dbReference>
<dbReference type="RefSeq" id="WP_089695776.1">
    <property type="nucleotide sequence ID" value="NZ_FNHL01000002.1"/>
</dbReference>
<evidence type="ECO:0000259" key="1">
    <source>
        <dbReference type="PROSITE" id="PS50234"/>
    </source>
</evidence>
<dbReference type="SUPFAM" id="SSF53300">
    <property type="entry name" value="vWA-like"/>
    <property type="match status" value="1"/>
</dbReference>
<dbReference type="InterPro" id="IPR002035">
    <property type="entry name" value="VWF_A"/>
</dbReference>
<proteinExistence type="predicted"/>
<dbReference type="InterPro" id="IPR049671">
    <property type="entry name" value="Choice_anch_W"/>
</dbReference>
<dbReference type="Proteomes" id="UP000199451">
    <property type="component" value="Unassembled WGS sequence"/>
</dbReference>
<dbReference type="AlphaFoldDB" id="A0A1G9SN51"/>
<dbReference type="CDD" id="cd00198">
    <property type="entry name" value="vWFA"/>
    <property type="match status" value="1"/>
</dbReference>
<dbReference type="SMART" id="SM00327">
    <property type="entry name" value="VWA"/>
    <property type="match status" value="1"/>
</dbReference>
<dbReference type="PROSITE" id="PS51318">
    <property type="entry name" value="TAT"/>
    <property type="match status" value="1"/>
</dbReference>
<dbReference type="InterPro" id="IPR050525">
    <property type="entry name" value="ECM_Assembly_Org"/>
</dbReference>